<name>A0AAV4ATG2_9GAST</name>
<dbReference type="EMBL" id="BLXT01004148">
    <property type="protein sequence ID" value="GFO10257.1"/>
    <property type="molecule type" value="Genomic_DNA"/>
</dbReference>
<dbReference type="AlphaFoldDB" id="A0AAV4ATG2"/>
<comment type="caution">
    <text evidence="2">The sequence shown here is derived from an EMBL/GenBank/DDBJ whole genome shotgun (WGS) entry which is preliminary data.</text>
</comment>
<sequence length="112" mass="11651">MLRPPIRGKRPFRKLRSGFSGGGACCRDLKKSQAASSQALASSWCRFFPLALALLLCDGVGLGEILGGGDTDRDEAEEEEAHYDSSKIVGLVTPCPTSSSASSSSSAGTTDP</sequence>
<feature type="compositionally biased region" description="Low complexity" evidence="1">
    <location>
        <begin position="98"/>
        <end position="112"/>
    </location>
</feature>
<evidence type="ECO:0000256" key="1">
    <source>
        <dbReference type="SAM" id="MobiDB-lite"/>
    </source>
</evidence>
<keyword evidence="3" id="KW-1185">Reference proteome</keyword>
<protein>
    <submittedName>
        <fullName evidence="2">Uncharacterized protein</fullName>
    </submittedName>
</protein>
<organism evidence="2 3">
    <name type="scientific">Plakobranchus ocellatus</name>
    <dbReference type="NCBI Taxonomy" id="259542"/>
    <lineage>
        <taxon>Eukaryota</taxon>
        <taxon>Metazoa</taxon>
        <taxon>Spiralia</taxon>
        <taxon>Lophotrochozoa</taxon>
        <taxon>Mollusca</taxon>
        <taxon>Gastropoda</taxon>
        <taxon>Heterobranchia</taxon>
        <taxon>Euthyneura</taxon>
        <taxon>Panpulmonata</taxon>
        <taxon>Sacoglossa</taxon>
        <taxon>Placobranchoidea</taxon>
        <taxon>Plakobranchidae</taxon>
        <taxon>Plakobranchus</taxon>
    </lineage>
</organism>
<evidence type="ECO:0000313" key="2">
    <source>
        <dbReference type="EMBL" id="GFO10257.1"/>
    </source>
</evidence>
<accession>A0AAV4ATG2</accession>
<gene>
    <name evidence="2" type="ORF">PoB_003676200</name>
</gene>
<dbReference type="Proteomes" id="UP000735302">
    <property type="component" value="Unassembled WGS sequence"/>
</dbReference>
<proteinExistence type="predicted"/>
<feature type="region of interest" description="Disordered" evidence="1">
    <location>
        <begin position="90"/>
        <end position="112"/>
    </location>
</feature>
<evidence type="ECO:0000313" key="3">
    <source>
        <dbReference type="Proteomes" id="UP000735302"/>
    </source>
</evidence>
<reference evidence="2 3" key="1">
    <citation type="journal article" date="2021" name="Elife">
        <title>Chloroplast acquisition without the gene transfer in kleptoplastic sea slugs, Plakobranchus ocellatus.</title>
        <authorList>
            <person name="Maeda T."/>
            <person name="Takahashi S."/>
            <person name="Yoshida T."/>
            <person name="Shimamura S."/>
            <person name="Takaki Y."/>
            <person name="Nagai Y."/>
            <person name="Toyoda A."/>
            <person name="Suzuki Y."/>
            <person name="Arimoto A."/>
            <person name="Ishii H."/>
            <person name="Satoh N."/>
            <person name="Nishiyama T."/>
            <person name="Hasebe M."/>
            <person name="Maruyama T."/>
            <person name="Minagawa J."/>
            <person name="Obokata J."/>
            <person name="Shigenobu S."/>
        </authorList>
    </citation>
    <scope>NUCLEOTIDE SEQUENCE [LARGE SCALE GENOMIC DNA]</scope>
</reference>